<evidence type="ECO:0000313" key="8">
    <source>
        <dbReference type="EMBL" id="MDT0571497.1"/>
    </source>
</evidence>
<keyword evidence="4 6" id="KW-0238">DNA-binding</keyword>
<dbReference type="Proteomes" id="UP001180737">
    <property type="component" value="Unassembled WGS sequence"/>
</dbReference>
<keyword evidence="3" id="KW-0805">Transcription regulation</keyword>
<comment type="caution">
    <text evidence="8">The sequence shown here is derived from an EMBL/GenBank/DDBJ whole genome shotgun (WGS) entry which is preliminary data.</text>
</comment>
<dbReference type="PANTHER" id="PTHR35807">
    <property type="entry name" value="TRANSCRIPTIONAL REGULATOR REDD-RELATED"/>
    <property type="match status" value="1"/>
</dbReference>
<evidence type="ECO:0000256" key="6">
    <source>
        <dbReference type="PROSITE-ProRule" id="PRU01091"/>
    </source>
</evidence>
<keyword evidence="2" id="KW-0902">Two-component regulatory system</keyword>
<sequence>MTEPGFAFHVAREVHEVQSAQPRVKGTVLGALHVGVDGAVETVAVAPKIRMVLAMLLVHADQVVPVQVLVRELWPEQPPATALRTLQTYILNCRKLLARVSGRPAASISQEVLATRSGGYILKGAHFQLDWLDFQRLTRLGSKCLAEGDTAEGIRLLDAALELWRGDALADVPLGPVLDSKRRLFEECRLDAIAMRAEAHIEAGLHQRAVTQLAAVTREHELHEGLHHQYVRALALGGRRAEALGVLRGLRVRLVNEVGIEPGAPLQDLQLAILNSEYGTT</sequence>
<accession>A0ABU2Z4I4</accession>
<dbReference type="Gene3D" id="1.25.40.10">
    <property type="entry name" value="Tetratricopeptide repeat domain"/>
    <property type="match status" value="1"/>
</dbReference>
<dbReference type="InterPro" id="IPR016032">
    <property type="entry name" value="Sig_transdc_resp-reg_C-effctor"/>
</dbReference>
<dbReference type="InterPro" id="IPR005158">
    <property type="entry name" value="BTAD"/>
</dbReference>
<dbReference type="CDD" id="cd15831">
    <property type="entry name" value="BTAD"/>
    <property type="match status" value="1"/>
</dbReference>
<keyword evidence="9" id="KW-1185">Reference proteome</keyword>
<reference evidence="8" key="1">
    <citation type="submission" date="2024-05" db="EMBL/GenBank/DDBJ databases">
        <title>30 novel species of actinomycetes from the DSMZ collection.</title>
        <authorList>
            <person name="Nouioui I."/>
        </authorList>
    </citation>
    <scope>NUCLEOTIDE SEQUENCE</scope>
    <source>
        <strain evidence="8">DSM 3412</strain>
    </source>
</reference>
<feature type="domain" description="OmpR/PhoB-type" evidence="7">
    <location>
        <begin position="19"/>
        <end position="124"/>
    </location>
</feature>
<dbReference type="SUPFAM" id="SSF48452">
    <property type="entry name" value="TPR-like"/>
    <property type="match status" value="1"/>
</dbReference>
<dbReference type="Pfam" id="PF00486">
    <property type="entry name" value="Trans_reg_C"/>
    <property type="match status" value="1"/>
</dbReference>
<evidence type="ECO:0000313" key="9">
    <source>
        <dbReference type="Proteomes" id="UP001180737"/>
    </source>
</evidence>
<dbReference type="Gene3D" id="1.10.10.10">
    <property type="entry name" value="Winged helix-like DNA-binding domain superfamily/Winged helix DNA-binding domain"/>
    <property type="match status" value="1"/>
</dbReference>
<evidence type="ECO:0000256" key="3">
    <source>
        <dbReference type="ARBA" id="ARBA00023015"/>
    </source>
</evidence>
<proteinExistence type="inferred from homology"/>
<name>A0ABU2Z4I4_9ACTN</name>
<gene>
    <name evidence="8" type="ORF">RM704_29235</name>
</gene>
<dbReference type="SUPFAM" id="SSF46894">
    <property type="entry name" value="C-terminal effector domain of the bipartite response regulators"/>
    <property type="match status" value="1"/>
</dbReference>
<evidence type="ECO:0000256" key="2">
    <source>
        <dbReference type="ARBA" id="ARBA00023012"/>
    </source>
</evidence>
<dbReference type="PANTHER" id="PTHR35807:SF1">
    <property type="entry name" value="TRANSCRIPTIONAL REGULATOR REDD"/>
    <property type="match status" value="1"/>
</dbReference>
<dbReference type="Pfam" id="PF03704">
    <property type="entry name" value="BTAD"/>
    <property type="match status" value="1"/>
</dbReference>
<dbReference type="SMART" id="SM00862">
    <property type="entry name" value="Trans_reg_C"/>
    <property type="match status" value="1"/>
</dbReference>
<evidence type="ECO:0000256" key="5">
    <source>
        <dbReference type="ARBA" id="ARBA00023163"/>
    </source>
</evidence>
<dbReference type="InterPro" id="IPR051677">
    <property type="entry name" value="AfsR-DnrI-RedD_regulator"/>
</dbReference>
<dbReference type="EMBL" id="JAVRFJ010000029">
    <property type="protein sequence ID" value="MDT0571497.1"/>
    <property type="molecule type" value="Genomic_DNA"/>
</dbReference>
<evidence type="ECO:0000256" key="1">
    <source>
        <dbReference type="ARBA" id="ARBA00005820"/>
    </source>
</evidence>
<dbReference type="InterPro" id="IPR036388">
    <property type="entry name" value="WH-like_DNA-bd_sf"/>
</dbReference>
<feature type="DNA-binding region" description="OmpR/PhoB-type" evidence="6">
    <location>
        <begin position="19"/>
        <end position="124"/>
    </location>
</feature>
<dbReference type="RefSeq" id="WP_157856797.1">
    <property type="nucleotide sequence ID" value="NZ_JAVRFJ010000029.1"/>
</dbReference>
<evidence type="ECO:0000259" key="7">
    <source>
        <dbReference type="PROSITE" id="PS51755"/>
    </source>
</evidence>
<dbReference type="PROSITE" id="PS51755">
    <property type="entry name" value="OMPR_PHOB"/>
    <property type="match status" value="1"/>
</dbReference>
<organism evidence="8 9">
    <name type="scientific">Streptomyces gottesmaniae</name>
    <dbReference type="NCBI Taxonomy" id="3075518"/>
    <lineage>
        <taxon>Bacteria</taxon>
        <taxon>Bacillati</taxon>
        <taxon>Actinomycetota</taxon>
        <taxon>Actinomycetes</taxon>
        <taxon>Kitasatosporales</taxon>
        <taxon>Streptomycetaceae</taxon>
        <taxon>Streptomyces</taxon>
    </lineage>
</organism>
<protein>
    <submittedName>
        <fullName evidence="8">AfsR/SARP family transcriptional regulator</fullName>
    </submittedName>
</protein>
<keyword evidence="5" id="KW-0804">Transcription</keyword>
<dbReference type="SMART" id="SM01043">
    <property type="entry name" value="BTAD"/>
    <property type="match status" value="1"/>
</dbReference>
<evidence type="ECO:0000256" key="4">
    <source>
        <dbReference type="ARBA" id="ARBA00023125"/>
    </source>
</evidence>
<comment type="similarity">
    <text evidence="1">Belongs to the AfsR/DnrI/RedD regulatory family.</text>
</comment>
<dbReference type="InterPro" id="IPR011990">
    <property type="entry name" value="TPR-like_helical_dom_sf"/>
</dbReference>
<dbReference type="InterPro" id="IPR001867">
    <property type="entry name" value="OmpR/PhoB-type_DNA-bd"/>
</dbReference>